<dbReference type="EMBL" id="DSQF01000018">
    <property type="protein sequence ID" value="HGZ43494.1"/>
    <property type="molecule type" value="Genomic_DNA"/>
</dbReference>
<dbReference type="Gene3D" id="2.60.120.200">
    <property type="match status" value="1"/>
</dbReference>
<dbReference type="AlphaFoldDB" id="A0A832I2D8"/>
<dbReference type="Pfam" id="PF13385">
    <property type="entry name" value="Laminin_G_3"/>
    <property type="match status" value="1"/>
</dbReference>
<protein>
    <submittedName>
        <fullName evidence="2">LamG domain-containing protein</fullName>
    </submittedName>
</protein>
<dbReference type="SUPFAM" id="SSF49899">
    <property type="entry name" value="Concanavalin A-like lectins/glucanases"/>
    <property type="match status" value="1"/>
</dbReference>
<proteinExistence type="predicted"/>
<reference evidence="2" key="1">
    <citation type="journal article" date="2020" name="mSystems">
        <title>Genome- and Community-Level Interaction Insights into Carbon Utilization and Element Cycling Functions of Hydrothermarchaeota in Hydrothermal Sediment.</title>
        <authorList>
            <person name="Zhou Z."/>
            <person name="Liu Y."/>
            <person name="Xu W."/>
            <person name="Pan J."/>
            <person name="Luo Z.H."/>
            <person name="Li M."/>
        </authorList>
    </citation>
    <scope>NUCLEOTIDE SEQUENCE [LARGE SCALE GENOMIC DNA]</scope>
    <source>
        <strain evidence="2">SpSt-381</strain>
    </source>
</reference>
<dbReference type="InterPro" id="IPR013320">
    <property type="entry name" value="ConA-like_dom_sf"/>
</dbReference>
<feature type="signal peptide" evidence="1">
    <location>
        <begin position="1"/>
        <end position="21"/>
    </location>
</feature>
<accession>A0A832I2D8</accession>
<keyword evidence="1" id="KW-0732">Signal</keyword>
<name>A0A832I2D8_UNCEI</name>
<sequence>MRERRAAAATARALVLAAALAAALAAGCASGGGAGARGPRLVAGATPAPVDSATLLMWRFDETGGPRVADSGPLRIEGRAGVDTRTEFGRLRNARLFTASLESFAYAPYRPVLDPIAGFTVEAWIRPVAFGAYELTPIAGRWTAQPSEQSWLFALVGRGLTPVIAGRPSPGTFASHVAGGGPGRLMFLYQPEDAGPARAYFSSVPVELERWTHVAVSFDGQVVRFYLDGMPDSQHAATGRIRDSRAPLLVGNAFDWRGLSDFGGELRAEGVLDRTPYYAFQGDIDELRLSTVARTEFPHARFGGGR</sequence>
<evidence type="ECO:0000256" key="1">
    <source>
        <dbReference type="SAM" id="SignalP"/>
    </source>
</evidence>
<gene>
    <name evidence="2" type="ORF">ENR23_08730</name>
</gene>
<feature type="chain" id="PRO_5033007784" evidence="1">
    <location>
        <begin position="22"/>
        <end position="306"/>
    </location>
</feature>
<dbReference type="PROSITE" id="PS51257">
    <property type="entry name" value="PROKAR_LIPOPROTEIN"/>
    <property type="match status" value="1"/>
</dbReference>
<organism evidence="2">
    <name type="scientific">Eiseniibacteriota bacterium</name>
    <dbReference type="NCBI Taxonomy" id="2212470"/>
    <lineage>
        <taxon>Bacteria</taxon>
        <taxon>Candidatus Eiseniibacteriota</taxon>
    </lineage>
</organism>
<comment type="caution">
    <text evidence="2">The sequence shown here is derived from an EMBL/GenBank/DDBJ whole genome shotgun (WGS) entry which is preliminary data.</text>
</comment>
<evidence type="ECO:0000313" key="2">
    <source>
        <dbReference type="EMBL" id="HGZ43494.1"/>
    </source>
</evidence>